<dbReference type="STRING" id="407022.SAMN05661044_01502"/>
<sequence length="152" mass="17670">MKIALLVFTMLLGNLFTLNALTLETVRKNYQLAIVDKSICRSMIQQLENTQTSHIHMAYLGAFQTIWARHTSNPISKLKTFNKGKTNIDKAVRMVPNSVEIIFIRYSVQRNSPGFLRYNGNLKEDRNFLHEKWHSITSETLKTMVEQLLNRK</sequence>
<evidence type="ECO:0000313" key="1">
    <source>
        <dbReference type="EMBL" id="SEK91770.1"/>
    </source>
</evidence>
<dbReference type="AlphaFoldDB" id="A0A1H7KYZ2"/>
<protein>
    <submittedName>
        <fullName evidence="1">Uncharacterized protein</fullName>
    </submittedName>
</protein>
<gene>
    <name evidence="1" type="ORF">SAMN05661044_01502</name>
</gene>
<dbReference type="OrthoDB" id="663842at2"/>
<dbReference type="RefSeq" id="WP_093321247.1">
    <property type="nucleotide sequence ID" value="NZ_FOAF01000001.1"/>
</dbReference>
<keyword evidence="2" id="KW-1185">Reference proteome</keyword>
<accession>A0A1H7KYZ2</accession>
<reference evidence="2" key="1">
    <citation type="submission" date="2016-10" db="EMBL/GenBank/DDBJ databases">
        <authorList>
            <person name="Varghese N."/>
            <person name="Submissions S."/>
        </authorList>
    </citation>
    <scope>NUCLEOTIDE SEQUENCE [LARGE SCALE GENOMIC DNA]</scope>
    <source>
        <strain evidence="2">DSM 18733</strain>
    </source>
</reference>
<organism evidence="1 2">
    <name type="scientific">Olivibacter domesticus</name>
    <name type="common">Pseudosphingobacterium domesticum</name>
    <dbReference type="NCBI Taxonomy" id="407022"/>
    <lineage>
        <taxon>Bacteria</taxon>
        <taxon>Pseudomonadati</taxon>
        <taxon>Bacteroidota</taxon>
        <taxon>Sphingobacteriia</taxon>
        <taxon>Sphingobacteriales</taxon>
        <taxon>Sphingobacteriaceae</taxon>
        <taxon>Olivibacter</taxon>
    </lineage>
</organism>
<dbReference type="EMBL" id="FOAF01000001">
    <property type="protein sequence ID" value="SEK91770.1"/>
    <property type="molecule type" value="Genomic_DNA"/>
</dbReference>
<name>A0A1H7KYZ2_OLID1</name>
<evidence type="ECO:0000313" key="2">
    <source>
        <dbReference type="Proteomes" id="UP000199421"/>
    </source>
</evidence>
<dbReference type="Proteomes" id="UP000199421">
    <property type="component" value="Unassembled WGS sequence"/>
</dbReference>
<proteinExistence type="predicted"/>